<evidence type="ECO:0000259" key="4">
    <source>
        <dbReference type="Pfam" id="PF13205"/>
    </source>
</evidence>
<dbReference type="Pfam" id="PF12951">
    <property type="entry name" value="PATR"/>
    <property type="match status" value="3"/>
</dbReference>
<evidence type="ECO:0000256" key="1">
    <source>
        <dbReference type="ARBA" id="ARBA00022729"/>
    </source>
</evidence>
<feature type="domain" description="SbsA Ig-like" evidence="4">
    <location>
        <begin position="624"/>
        <end position="700"/>
    </location>
</feature>
<name>A0ABM7RGM7_9BACT</name>
<evidence type="ECO:0000256" key="2">
    <source>
        <dbReference type="SAM" id="MobiDB-lite"/>
    </source>
</evidence>
<keyword evidence="1 3" id="KW-0732">Signal</keyword>
<gene>
    <name evidence="5" type="ORF">HAHE_23540</name>
</gene>
<dbReference type="InterPro" id="IPR032812">
    <property type="entry name" value="SbsA_Ig"/>
</dbReference>
<feature type="signal peptide" evidence="3">
    <location>
        <begin position="1"/>
        <end position="21"/>
    </location>
</feature>
<dbReference type="InterPro" id="IPR013320">
    <property type="entry name" value="ConA-like_dom_sf"/>
</dbReference>
<dbReference type="Proteomes" id="UP001374893">
    <property type="component" value="Chromosome"/>
</dbReference>
<sequence length="1350" mass="136754">MKKLKNHPAALLPIAASIAIAPSVSQGQITPGFDLNYDSRDPASAISSSSWVTTVDDGSGSFDFSFGGDVTLESVSSGASGITNAYRFTGGAGASGTSLDSYTGGPTGQPVTFELWVKPADTASGNPDQVIYETGANGDGCAIFYSVGTPGDGMGTIRWLTKDGEYVTVSADISTADFSHIVCILNQNISGAFDLQEIYVNGALVDDNDSTTVGDDAANDLDHETQDDWAGSDSASMGIGGSGTANSGLSPGNFEGDLSVLRAYFSQALTPAEILANYNEDAGPDTTAPMLTTTDPLDDSTGIYPGTALVATFDEDIELTTSGSITVTDTTDGSGTFSIDLSSLPDPDADISVSGTDLTIIPAASLEFGTAYEVSIDASSIVDLAGSPNAYAGTDAGEWTFVTAAADGTAPTVTAFDPLDGATDFPAANPLSVTFDDPILLEASTPTTVLDEDFESDAGGFTTNGTPNDWAWGTPNSDNAAGLTITAGNSGSNCWATNLGAGGSPSGTIDPLAVSVLQGPDAAGSGLDLTGLASAQVQFAAASDTVTGDVVEVLVKEVGTNTTLVTVPATALAPPLTEDWATYGPFDISDAVGHNVYLEFRYEGSNNTYIGLYIDDLLVTGNSAAAAVTLRNLTTGNDLVIPTSDSSQLSVSGNTLTITPTGGLVVGDDYAVRIGSQVVKNYSDLFFAGIADDTTWNFTTSFTDGDWIADADGNWSDGANWDLGIVADGPGATASFVLDLSGSRTVTLDSDRTIGNLTKQDTLGNNDSLTISGSSTLTLDALGGTPVITNDNTGFGPGFAISAPITGTSGFIKDGPGQVQVTNGSTNYTGDTVINDGMLFLGSIAVANIGGGSGRNITVADGAIVQRNWPAMDNAFLNRLVETTDEIGIFLTATGGSYNTNDLDFSSGGAGADLPNAFLGTWAGNGAKSQYDGTITPAADNYRLGHPQQGGSLHIRSALPDVGGTPRGLIVGGGAVILGAENTFTGDTVLRGGRLFLGRQLAIQNSALNVGNGDGDGITGQICFLNSGGGGLPEIEVTDQPTIGGLIGARNLASIYNSGNQNNTARLAIGSVLGMTLDVDAGKSFEYSGNARLSSTMFLNKTGDGTQALSGNNDYTGATTVSGGTLGLVGGSHASPITVGAGAALGFTLGSPTTSTSTVDLTNGTVKITGAVDNASDYLLMTASGITGVPTLDTPIAGYELQKLAGDTELTLVFVGVGGTPYESWAGGSLFEDDDNGDGVDNGLAFILGAADPNANAVGLLPAPATEPGFLTLTFERLDGIAPAVLSVEYGPDLSFGNTDVIPLTSQTLGSGVEVVVVDGSPTDTVTIKIPDTFESASGTLFGRLSASEN</sequence>
<dbReference type="EMBL" id="AP024702">
    <property type="protein sequence ID" value="BCX48446.1"/>
    <property type="molecule type" value="Genomic_DNA"/>
</dbReference>
<evidence type="ECO:0000256" key="3">
    <source>
        <dbReference type="SAM" id="SignalP"/>
    </source>
</evidence>
<dbReference type="InterPro" id="IPR013425">
    <property type="entry name" value="Autotrns_rpt"/>
</dbReference>
<dbReference type="Pfam" id="PF13205">
    <property type="entry name" value="Big_5"/>
    <property type="match status" value="2"/>
</dbReference>
<feature type="domain" description="SbsA Ig-like" evidence="4">
    <location>
        <begin position="285"/>
        <end position="403"/>
    </location>
</feature>
<keyword evidence="6" id="KW-1185">Reference proteome</keyword>
<dbReference type="RefSeq" id="WP_338684681.1">
    <property type="nucleotide sequence ID" value="NZ_AP024702.1"/>
</dbReference>
<reference evidence="5 6" key="1">
    <citation type="submission" date="2021-06" db="EMBL/GenBank/DDBJ databases">
        <title>Complete genome of Haloferula helveola possessing various polysaccharide degrading enzymes.</title>
        <authorList>
            <person name="Takami H."/>
            <person name="Huang C."/>
            <person name="Hamasaki K."/>
        </authorList>
    </citation>
    <scope>NUCLEOTIDE SEQUENCE [LARGE SCALE GENOMIC DNA]</scope>
    <source>
        <strain evidence="5 6">CN-1</strain>
    </source>
</reference>
<proteinExistence type="predicted"/>
<organism evidence="5 6">
    <name type="scientific">Haloferula helveola</name>
    <dbReference type="NCBI Taxonomy" id="490095"/>
    <lineage>
        <taxon>Bacteria</taxon>
        <taxon>Pseudomonadati</taxon>
        <taxon>Verrucomicrobiota</taxon>
        <taxon>Verrucomicrobiia</taxon>
        <taxon>Verrucomicrobiales</taxon>
        <taxon>Verrucomicrobiaceae</taxon>
        <taxon>Haloferula</taxon>
    </lineage>
</organism>
<evidence type="ECO:0000313" key="5">
    <source>
        <dbReference type="EMBL" id="BCX48446.1"/>
    </source>
</evidence>
<feature type="chain" id="PRO_5047242963" description="SbsA Ig-like domain-containing protein" evidence="3">
    <location>
        <begin position="22"/>
        <end position="1350"/>
    </location>
</feature>
<feature type="region of interest" description="Disordered" evidence="2">
    <location>
        <begin position="209"/>
        <end position="250"/>
    </location>
</feature>
<protein>
    <recommendedName>
        <fullName evidence="4">SbsA Ig-like domain-containing protein</fullName>
    </recommendedName>
</protein>
<evidence type="ECO:0000313" key="6">
    <source>
        <dbReference type="Proteomes" id="UP001374893"/>
    </source>
</evidence>
<accession>A0ABM7RGM7</accession>
<dbReference type="NCBIfam" id="TIGR02601">
    <property type="entry name" value="autotrns_rpt"/>
    <property type="match status" value="2"/>
</dbReference>
<dbReference type="SUPFAM" id="SSF49899">
    <property type="entry name" value="Concanavalin A-like lectins/glucanases"/>
    <property type="match status" value="1"/>
</dbReference>